<evidence type="ECO:0000313" key="3">
    <source>
        <dbReference type="Proteomes" id="UP001208567"/>
    </source>
</evidence>
<protein>
    <submittedName>
        <fullName evidence="2">Uncharacterized protein</fullName>
    </submittedName>
</protein>
<comment type="caution">
    <text evidence="2">The sequence shown here is derived from an EMBL/GenBank/DDBJ whole genome shotgun (WGS) entry which is preliminary data.</text>
</comment>
<keyword evidence="3" id="KW-1185">Reference proteome</keyword>
<gene>
    <name evidence="2" type="ORF">bsdE14_33400</name>
</gene>
<keyword evidence="1" id="KW-1133">Transmembrane helix</keyword>
<evidence type="ECO:0000313" key="2">
    <source>
        <dbReference type="EMBL" id="GLC31930.1"/>
    </source>
</evidence>
<organism evidence="2 3">
    <name type="scientific">Clostridium omnivorum</name>
    <dbReference type="NCBI Taxonomy" id="1604902"/>
    <lineage>
        <taxon>Bacteria</taxon>
        <taxon>Bacillati</taxon>
        <taxon>Bacillota</taxon>
        <taxon>Clostridia</taxon>
        <taxon>Eubacteriales</taxon>
        <taxon>Clostridiaceae</taxon>
        <taxon>Clostridium</taxon>
    </lineage>
</organism>
<sequence>MESEIEALFCSVFKVLFCSIIELEKFILGLIILLDDIKDVLLKTLKMLIGLLGVKGNISLSTNRSQI</sequence>
<reference evidence="2 3" key="1">
    <citation type="journal article" date="2024" name="Int. J. Syst. Evol. Microbiol.">
        <title>Clostridium omnivorum sp. nov., isolated from anoxic soil under the treatment of reductive soil disinfestation.</title>
        <authorList>
            <person name="Ueki A."/>
            <person name="Tonouchi A."/>
            <person name="Kaku N."/>
            <person name="Honma S."/>
            <person name="Ueki K."/>
        </authorList>
    </citation>
    <scope>NUCLEOTIDE SEQUENCE [LARGE SCALE GENOMIC DNA]</scope>
    <source>
        <strain evidence="2 3">E14</strain>
    </source>
</reference>
<name>A0ABQ5NA65_9CLOT</name>
<keyword evidence="1" id="KW-0812">Transmembrane</keyword>
<dbReference type="EMBL" id="BRXR01000001">
    <property type="protein sequence ID" value="GLC31930.1"/>
    <property type="molecule type" value="Genomic_DNA"/>
</dbReference>
<feature type="transmembrane region" description="Helical" evidence="1">
    <location>
        <begin position="12"/>
        <end position="34"/>
    </location>
</feature>
<proteinExistence type="predicted"/>
<accession>A0ABQ5NA65</accession>
<keyword evidence="1" id="KW-0472">Membrane</keyword>
<dbReference type="Proteomes" id="UP001208567">
    <property type="component" value="Unassembled WGS sequence"/>
</dbReference>
<evidence type="ECO:0000256" key="1">
    <source>
        <dbReference type="SAM" id="Phobius"/>
    </source>
</evidence>